<proteinExistence type="predicted"/>
<reference evidence="2" key="1">
    <citation type="submission" date="2021-04" db="EMBL/GenBank/DDBJ databases">
        <title>Phylogenetic analysis of Acidobacteriaceae.</title>
        <authorList>
            <person name="Qiu L."/>
            <person name="Zhang Q."/>
        </authorList>
    </citation>
    <scope>NUCLEOTIDE SEQUENCE</scope>
    <source>
        <strain evidence="2">DSM 25168</strain>
    </source>
</reference>
<protein>
    <submittedName>
        <fullName evidence="2">Uncharacterized protein</fullName>
    </submittedName>
</protein>
<evidence type="ECO:0000256" key="1">
    <source>
        <dbReference type="SAM" id="MobiDB-lite"/>
    </source>
</evidence>
<dbReference type="RefSeq" id="WP_260793862.1">
    <property type="nucleotide sequence ID" value="NZ_CP093313.1"/>
</dbReference>
<accession>A0A9J7BTV8</accession>
<gene>
    <name evidence="2" type="ORF">MOP44_00135</name>
</gene>
<feature type="compositionally biased region" description="Polar residues" evidence="1">
    <location>
        <begin position="103"/>
        <end position="112"/>
    </location>
</feature>
<dbReference type="Proteomes" id="UP001059380">
    <property type="component" value="Chromosome"/>
</dbReference>
<name>A0A9J7BTV8_9BACT</name>
<keyword evidence="3" id="KW-1185">Reference proteome</keyword>
<sequence>MLRDIVRSVEQNSDLDPDHPDLLALKRILLEKISPAETGDSLGPENTTRADLSAALPAEVSLGNALGVSATGDPLVLPKDPVVSQALGLGTSIDQRGLPAETGDSQPSNQSAAADPSLPPPIEGA</sequence>
<dbReference type="KEGG" id="orp:MOP44_00135"/>
<evidence type="ECO:0000313" key="2">
    <source>
        <dbReference type="EMBL" id="UWZ84358.1"/>
    </source>
</evidence>
<feature type="region of interest" description="Disordered" evidence="1">
    <location>
        <begin position="88"/>
        <end position="125"/>
    </location>
</feature>
<dbReference type="AlphaFoldDB" id="A0A9J7BTV8"/>
<organism evidence="2 3">
    <name type="scientific">Occallatibacter riparius</name>
    <dbReference type="NCBI Taxonomy" id="1002689"/>
    <lineage>
        <taxon>Bacteria</taxon>
        <taxon>Pseudomonadati</taxon>
        <taxon>Acidobacteriota</taxon>
        <taxon>Terriglobia</taxon>
        <taxon>Terriglobales</taxon>
        <taxon>Acidobacteriaceae</taxon>
        <taxon>Occallatibacter</taxon>
    </lineage>
</organism>
<evidence type="ECO:0000313" key="3">
    <source>
        <dbReference type="Proteomes" id="UP001059380"/>
    </source>
</evidence>
<dbReference type="EMBL" id="CP093313">
    <property type="protein sequence ID" value="UWZ84358.1"/>
    <property type="molecule type" value="Genomic_DNA"/>
</dbReference>